<dbReference type="InterPro" id="IPR047139">
    <property type="entry name" value="ANKZ1/VMS1"/>
</dbReference>
<sequence length="123" mass="14149">MFLSKKLLNAVDCPDDDKLESILMEIKETCTEEEFANLLNKSYDTSKNTLLHLAAKNGHKNNIRLLLSLDASPCHKDFMSRTAYDLAPNRDSRNIFRRYMAEYPDQFDYSKSHIPSPLTDDSS</sequence>
<accession>A0A1S3DI35</accession>
<feature type="repeat" description="ANK" evidence="1">
    <location>
        <begin position="46"/>
        <end position="78"/>
    </location>
</feature>
<name>A0A1S3DI35_DIACI</name>
<gene>
    <name evidence="3" type="primary">LOC103519108</name>
</gene>
<dbReference type="InterPro" id="IPR002110">
    <property type="entry name" value="Ankyrin_rpt"/>
</dbReference>
<dbReference type="SUPFAM" id="SSF48403">
    <property type="entry name" value="Ankyrin repeat"/>
    <property type="match status" value="1"/>
</dbReference>
<evidence type="ECO:0000313" key="2">
    <source>
        <dbReference type="Proteomes" id="UP000079169"/>
    </source>
</evidence>
<dbReference type="InterPro" id="IPR036770">
    <property type="entry name" value="Ankyrin_rpt-contain_sf"/>
</dbReference>
<dbReference type="PROSITE" id="PS50088">
    <property type="entry name" value="ANK_REPEAT"/>
    <property type="match status" value="1"/>
</dbReference>
<evidence type="ECO:0000313" key="3">
    <source>
        <dbReference type="RefSeq" id="XP_008482411.2"/>
    </source>
</evidence>
<reference evidence="3" key="1">
    <citation type="submission" date="2025-08" db="UniProtKB">
        <authorList>
            <consortium name="RefSeq"/>
        </authorList>
    </citation>
    <scope>IDENTIFICATION</scope>
</reference>
<dbReference type="Pfam" id="PF00023">
    <property type="entry name" value="Ank"/>
    <property type="match status" value="1"/>
</dbReference>
<dbReference type="KEGG" id="dci:103519108"/>
<organism evidence="2 3">
    <name type="scientific">Diaphorina citri</name>
    <name type="common">Asian citrus psyllid</name>
    <dbReference type="NCBI Taxonomy" id="121845"/>
    <lineage>
        <taxon>Eukaryota</taxon>
        <taxon>Metazoa</taxon>
        <taxon>Ecdysozoa</taxon>
        <taxon>Arthropoda</taxon>
        <taxon>Hexapoda</taxon>
        <taxon>Insecta</taxon>
        <taxon>Pterygota</taxon>
        <taxon>Neoptera</taxon>
        <taxon>Paraneoptera</taxon>
        <taxon>Hemiptera</taxon>
        <taxon>Sternorrhyncha</taxon>
        <taxon>Psylloidea</taxon>
        <taxon>Psyllidae</taxon>
        <taxon>Diaphorininae</taxon>
        <taxon>Diaphorina</taxon>
    </lineage>
</organism>
<dbReference type="GeneID" id="103519108"/>
<dbReference type="RefSeq" id="XP_008482411.2">
    <property type="nucleotide sequence ID" value="XM_008484189.3"/>
</dbReference>
<dbReference type="AlphaFoldDB" id="A0A1S3DI35"/>
<dbReference type="STRING" id="121845.A0A1S3DI35"/>
<dbReference type="PANTHER" id="PTHR16036:SF2">
    <property type="entry name" value="TRNA ENDONUCLEASE ANKZF1"/>
    <property type="match status" value="1"/>
</dbReference>
<protein>
    <submittedName>
        <fullName evidence="3">Ankyrin repeat and zinc finger domain-containing protein 1-like</fullName>
    </submittedName>
</protein>
<keyword evidence="2" id="KW-1185">Reference proteome</keyword>
<dbReference type="Gene3D" id="1.25.40.20">
    <property type="entry name" value="Ankyrin repeat-containing domain"/>
    <property type="match status" value="1"/>
</dbReference>
<proteinExistence type="predicted"/>
<keyword evidence="1" id="KW-0040">ANK repeat</keyword>
<dbReference type="PROSITE" id="PS50297">
    <property type="entry name" value="ANK_REP_REGION"/>
    <property type="match status" value="1"/>
</dbReference>
<evidence type="ECO:0000256" key="1">
    <source>
        <dbReference type="PROSITE-ProRule" id="PRU00023"/>
    </source>
</evidence>
<dbReference type="GO" id="GO:0036503">
    <property type="term" value="P:ERAD pathway"/>
    <property type="evidence" value="ECO:0007669"/>
    <property type="project" value="TreeGrafter"/>
</dbReference>
<dbReference type="PANTHER" id="PTHR16036">
    <property type="entry name" value="ANKYRIN REPEAT AND ZINC FINGER DOMAIN-CONTAINING PROTEIN 1"/>
    <property type="match status" value="1"/>
</dbReference>
<dbReference type="Proteomes" id="UP000079169">
    <property type="component" value="Unplaced"/>
</dbReference>
<dbReference type="PaxDb" id="121845-A0A1S3DI35"/>